<dbReference type="Proteomes" id="UP000001476">
    <property type="component" value="Chromosome"/>
</dbReference>
<feature type="compositionally biased region" description="Acidic residues" evidence="1">
    <location>
        <begin position="67"/>
        <end position="84"/>
    </location>
</feature>
<keyword evidence="2" id="KW-1133">Transmembrane helix</keyword>
<protein>
    <submittedName>
        <fullName evidence="3">Uncharacterized protein</fullName>
    </submittedName>
</protein>
<dbReference type="GeneID" id="71415244"/>
<feature type="region of interest" description="Disordered" evidence="1">
    <location>
        <begin position="283"/>
        <end position="340"/>
    </location>
</feature>
<sequence>MKDMLRIGTKDRRKYIIICLAAVLVIALITVSVIAVQVKHSKNKKKNIVENTTAETKTIQETTVQETTEEETTEEDTTQEESAEVVEQEVVEEFFENEISTENQKAFELPPRQLTDEFISYDGQKREITCYGDSMMAGAGSATEGKVNGIDIYGWTTPVTIENLTKITTHNLGVSGENSSQITFRAGGTKVYIDRDITISETDSAIAQIIDENGNVFETDNYSGYGFDYDPYPGDMYINGYLCDVKNTGDGQVEIKLTKGYAAYDNSTDNSVVIYESETAEYSRQRADIKAESEKGTESSTVIKETESQTSGQKPMEKPTENVTEKPTEKPTETSGMEKVTISARTQAMTRASQERSAKDILILEMGSNGGWENDYQQLILQYDNIILNSGCKYYIIVGDTDDPADSADGYQGAYDSDGNYVGIGDTSWEAALRLAYGDHFFNTRTYMIQNGLSDCGLDVTTDDLENFKMGNISKQLRYDWTHFNCYGYYSKGIGIYKKGVELGYWS</sequence>
<feature type="compositionally biased region" description="Polar residues" evidence="1">
    <location>
        <begin position="298"/>
        <end position="313"/>
    </location>
</feature>
<dbReference type="HOGENOM" id="CLU_041405_0_0_9"/>
<evidence type="ECO:0000313" key="3">
    <source>
        <dbReference type="EMBL" id="ACR71494.1"/>
    </source>
</evidence>
<evidence type="ECO:0000256" key="2">
    <source>
        <dbReference type="SAM" id="Phobius"/>
    </source>
</evidence>
<gene>
    <name evidence="3" type="ordered locus">EUBELI_00480</name>
</gene>
<keyword evidence="4" id="KW-1185">Reference proteome</keyword>
<evidence type="ECO:0000313" key="4">
    <source>
        <dbReference type="Proteomes" id="UP000001476"/>
    </source>
</evidence>
<keyword evidence="2" id="KW-0812">Transmembrane</keyword>
<feature type="compositionally biased region" description="Basic and acidic residues" evidence="1">
    <location>
        <begin position="315"/>
        <end position="332"/>
    </location>
</feature>
<dbReference type="EMBL" id="CP001104">
    <property type="protein sequence ID" value="ACR71494.1"/>
    <property type="molecule type" value="Genomic_DNA"/>
</dbReference>
<organism evidence="3 4">
    <name type="scientific">Lachnospira eligens (strain ATCC 27750 / DSM 3376 / VPI C15-48 / C15-B4)</name>
    <name type="common">Eubacterium eligens</name>
    <dbReference type="NCBI Taxonomy" id="515620"/>
    <lineage>
        <taxon>Bacteria</taxon>
        <taxon>Bacillati</taxon>
        <taxon>Bacillota</taxon>
        <taxon>Clostridia</taxon>
        <taxon>Lachnospirales</taxon>
        <taxon>Lachnospiraceae</taxon>
        <taxon>Lachnospira</taxon>
    </lineage>
</organism>
<feature type="compositionally biased region" description="Basic and acidic residues" evidence="1">
    <location>
        <begin position="283"/>
        <end position="297"/>
    </location>
</feature>
<dbReference type="RefSeq" id="WP_012738730.1">
    <property type="nucleotide sequence ID" value="NC_012778.1"/>
</dbReference>
<dbReference type="KEGG" id="eel:EUBELI_00480"/>
<name>C4Z3M5_LACE2</name>
<keyword evidence="2" id="KW-0472">Membrane</keyword>
<dbReference type="AlphaFoldDB" id="C4Z3M5"/>
<accession>C4Z3M5</accession>
<feature type="region of interest" description="Disordered" evidence="1">
    <location>
        <begin position="59"/>
        <end position="84"/>
    </location>
</feature>
<dbReference type="STRING" id="515620.EUBELI_00480"/>
<reference evidence="3 4" key="1">
    <citation type="journal article" date="2009" name="Proc. Natl. Acad. Sci. U.S.A.">
        <title>Characterizing a model human gut microbiota composed of members of its two dominant bacterial phyla.</title>
        <authorList>
            <person name="Mahowald M.A."/>
            <person name="Rey F.E."/>
            <person name="Seedorf H."/>
            <person name="Turnbaugh P.J."/>
            <person name="Fulton R.S."/>
            <person name="Wollam A."/>
            <person name="Shah N."/>
            <person name="Wang C."/>
            <person name="Magrini V."/>
            <person name="Wilson R.K."/>
            <person name="Cantarel B.L."/>
            <person name="Coutinho P.M."/>
            <person name="Henrissat B."/>
            <person name="Crock L.W."/>
            <person name="Russell A."/>
            <person name="Verberkmoes N.C."/>
            <person name="Hettich R.L."/>
            <person name="Gordon J.I."/>
        </authorList>
    </citation>
    <scope>NUCLEOTIDE SEQUENCE [LARGE SCALE GENOMIC DNA]</scope>
    <source>
        <strain evidence="4">ATCC 27750 / DSM 3376 / VPI C15-48 / C15-B4</strain>
    </source>
</reference>
<dbReference type="SUPFAM" id="SSF52266">
    <property type="entry name" value="SGNH hydrolase"/>
    <property type="match status" value="1"/>
</dbReference>
<dbReference type="eggNOG" id="ENOG5031FTI">
    <property type="taxonomic scope" value="Bacteria"/>
</dbReference>
<feature type="transmembrane region" description="Helical" evidence="2">
    <location>
        <begin position="15"/>
        <end position="36"/>
    </location>
</feature>
<evidence type="ECO:0000256" key="1">
    <source>
        <dbReference type="SAM" id="MobiDB-lite"/>
    </source>
</evidence>
<proteinExistence type="predicted"/>